<dbReference type="EMBL" id="KE504615">
    <property type="protein sequence ID" value="EPS92422.1"/>
    <property type="molecule type" value="Genomic_DNA"/>
</dbReference>
<name>S8DHG5_FOMSC</name>
<sequence length="80" mass="9459">MRPALFAIWYDETLRKRLMKDKVLGGASFPRNVEQYAEALLQQHRERQVPYFLVVFRWAVEAVLDSHSLIVWLVCQRVAV</sequence>
<protein>
    <submittedName>
        <fullName evidence="1">Uncharacterized protein</fullName>
    </submittedName>
</protein>
<dbReference type="Proteomes" id="UP000015241">
    <property type="component" value="Unassembled WGS sequence"/>
</dbReference>
<organism evidence="1 2">
    <name type="scientific">Fomitopsis schrenkii</name>
    <name type="common">Brown rot fungus</name>
    <dbReference type="NCBI Taxonomy" id="2126942"/>
    <lineage>
        <taxon>Eukaryota</taxon>
        <taxon>Fungi</taxon>
        <taxon>Dikarya</taxon>
        <taxon>Basidiomycota</taxon>
        <taxon>Agaricomycotina</taxon>
        <taxon>Agaricomycetes</taxon>
        <taxon>Polyporales</taxon>
        <taxon>Fomitopsis</taxon>
    </lineage>
</organism>
<reference evidence="1 2" key="1">
    <citation type="journal article" date="2012" name="Science">
        <title>The Paleozoic origin of enzymatic lignin decomposition reconstructed from 31 fungal genomes.</title>
        <authorList>
            <person name="Floudas D."/>
            <person name="Binder M."/>
            <person name="Riley R."/>
            <person name="Barry K."/>
            <person name="Blanchette R.A."/>
            <person name="Henrissat B."/>
            <person name="Martinez A.T."/>
            <person name="Otillar R."/>
            <person name="Spatafora J.W."/>
            <person name="Yadav J.S."/>
            <person name="Aerts A."/>
            <person name="Benoit I."/>
            <person name="Boyd A."/>
            <person name="Carlson A."/>
            <person name="Copeland A."/>
            <person name="Coutinho P.M."/>
            <person name="de Vries R.P."/>
            <person name="Ferreira P."/>
            <person name="Findley K."/>
            <person name="Foster B."/>
            <person name="Gaskell J."/>
            <person name="Glotzer D."/>
            <person name="Gorecki P."/>
            <person name="Heitman J."/>
            <person name="Hesse C."/>
            <person name="Hori C."/>
            <person name="Igarashi K."/>
            <person name="Jurgens J.A."/>
            <person name="Kallen N."/>
            <person name="Kersten P."/>
            <person name="Kohler A."/>
            <person name="Kuees U."/>
            <person name="Kumar T.K.A."/>
            <person name="Kuo A."/>
            <person name="LaButti K."/>
            <person name="Larrondo L.F."/>
            <person name="Lindquist E."/>
            <person name="Ling A."/>
            <person name="Lombard V."/>
            <person name="Lucas S."/>
            <person name="Lundell T."/>
            <person name="Martin R."/>
            <person name="McLaughlin D.J."/>
            <person name="Morgenstern I."/>
            <person name="Morin E."/>
            <person name="Murat C."/>
            <person name="Nagy L.G."/>
            <person name="Nolan M."/>
            <person name="Ohm R.A."/>
            <person name="Patyshakuliyeva A."/>
            <person name="Rokas A."/>
            <person name="Ruiz-Duenas F.J."/>
            <person name="Sabat G."/>
            <person name="Salamov A."/>
            <person name="Samejima M."/>
            <person name="Schmutz J."/>
            <person name="Slot J.C."/>
            <person name="St John F."/>
            <person name="Stenlid J."/>
            <person name="Sun H."/>
            <person name="Sun S."/>
            <person name="Syed K."/>
            <person name="Tsang A."/>
            <person name="Wiebenga A."/>
            <person name="Young D."/>
            <person name="Pisabarro A."/>
            <person name="Eastwood D.C."/>
            <person name="Martin F."/>
            <person name="Cullen D."/>
            <person name="Grigoriev I.V."/>
            <person name="Hibbett D.S."/>
        </authorList>
    </citation>
    <scope>NUCLEOTIDE SEQUENCE</scope>
    <source>
        <strain evidence="2">FP-58527</strain>
    </source>
</reference>
<accession>S8DHG5</accession>
<keyword evidence="2" id="KW-1185">Reference proteome</keyword>
<dbReference type="InParanoid" id="S8DHG5"/>
<evidence type="ECO:0000313" key="2">
    <source>
        <dbReference type="Proteomes" id="UP000015241"/>
    </source>
</evidence>
<dbReference type="AlphaFoldDB" id="S8DHG5"/>
<gene>
    <name evidence="1" type="ORF">FOMPIDRAFT_1056895</name>
</gene>
<proteinExistence type="predicted"/>
<evidence type="ECO:0000313" key="1">
    <source>
        <dbReference type="EMBL" id="EPS92422.1"/>
    </source>
</evidence>
<dbReference type="HOGENOM" id="CLU_2589792_0_0_1"/>